<name>A0A7S1TVN4_9STRA</name>
<dbReference type="Gene3D" id="3.30.1060.10">
    <property type="entry name" value="Peptide methionine sulphoxide reductase MsrA"/>
    <property type="match status" value="1"/>
</dbReference>
<dbReference type="InterPro" id="IPR036509">
    <property type="entry name" value="Met_Sox_Rdtase_MsrA_sf"/>
</dbReference>
<dbReference type="InterPro" id="IPR002569">
    <property type="entry name" value="Met_Sox_Rdtase_MsrA_dom"/>
</dbReference>
<comment type="similarity">
    <text evidence="1">Belongs to the MsrA Met sulfoxide reductase family.</text>
</comment>
<dbReference type="GO" id="GO:0008113">
    <property type="term" value="F:peptide-methionine (S)-S-oxide reductase activity"/>
    <property type="evidence" value="ECO:0007669"/>
    <property type="project" value="UniProtKB-EC"/>
</dbReference>
<keyword evidence="6" id="KW-0732">Signal</keyword>
<gene>
    <name evidence="8" type="ORF">PPAR1163_LOCUS6861</name>
</gene>
<organism evidence="8">
    <name type="scientific">Phaeomonas parva</name>
    <dbReference type="NCBI Taxonomy" id="124430"/>
    <lineage>
        <taxon>Eukaryota</taxon>
        <taxon>Sar</taxon>
        <taxon>Stramenopiles</taxon>
        <taxon>Ochrophyta</taxon>
        <taxon>Pinguiophyceae</taxon>
        <taxon>Pinguiochrysidales</taxon>
        <taxon>Pinguiochrysidaceae</taxon>
        <taxon>Phaeomonas</taxon>
    </lineage>
</organism>
<evidence type="ECO:0000256" key="1">
    <source>
        <dbReference type="ARBA" id="ARBA00005591"/>
    </source>
</evidence>
<feature type="signal peptide" evidence="6">
    <location>
        <begin position="1"/>
        <end position="16"/>
    </location>
</feature>
<feature type="domain" description="Peptide methionine sulphoxide reductase MsrA" evidence="7">
    <location>
        <begin position="59"/>
        <end position="192"/>
    </location>
</feature>
<evidence type="ECO:0000256" key="5">
    <source>
        <dbReference type="SAM" id="MobiDB-lite"/>
    </source>
</evidence>
<dbReference type="SUPFAM" id="SSF55068">
    <property type="entry name" value="Peptide methionine sulfoxide reductase"/>
    <property type="match status" value="1"/>
</dbReference>
<reference evidence="8" key="1">
    <citation type="submission" date="2021-01" db="EMBL/GenBank/DDBJ databases">
        <authorList>
            <person name="Corre E."/>
            <person name="Pelletier E."/>
            <person name="Niang G."/>
            <person name="Scheremetjew M."/>
            <person name="Finn R."/>
            <person name="Kale V."/>
            <person name="Holt S."/>
            <person name="Cochrane G."/>
            <person name="Meng A."/>
            <person name="Brown T."/>
            <person name="Cohen L."/>
        </authorList>
    </citation>
    <scope>NUCLEOTIDE SEQUENCE</scope>
    <source>
        <strain evidence="8">CCMP2877</strain>
    </source>
</reference>
<dbReference type="EC" id="1.8.4.11" evidence="2"/>
<proteinExistence type="inferred from homology"/>
<evidence type="ECO:0000259" key="7">
    <source>
        <dbReference type="Pfam" id="PF01625"/>
    </source>
</evidence>
<dbReference type="PANTHER" id="PTHR43774">
    <property type="entry name" value="PEPTIDE METHIONINE SULFOXIDE REDUCTASE"/>
    <property type="match status" value="1"/>
</dbReference>
<evidence type="ECO:0000256" key="2">
    <source>
        <dbReference type="ARBA" id="ARBA00012502"/>
    </source>
</evidence>
<dbReference type="Pfam" id="PF01625">
    <property type="entry name" value="PMSR"/>
    <property type="match status" value="1"/>
</dbReference>
<evidence type="ECO:0000256" key="3">
    <source>
        <dbReference type="ARBA" id="ARBA00023002"/>
    </source>
</evidence>
<feature type="region of interest" description="Disordered" evidence="5">
    <location>
        <begin position="19"/>
        <end position="51"/>
    </location>
</feature>
<keyword evidence="3" id="KW-0560">Oxidoreductase</keyword>
<sequence>MARAAILVAVMAHAAAFSPSPPPRCRRGEPTTRTLTRHGAGSTCPPVPIPERSDEQGLAVLGLGCFWGPEKEFRDTKGVVDALVGYCGGSEPSPTYKDIKDYTEAVMVTYQKDVYGLDDIVGMALERHPPMPPAMSGNQYRSVVWVRDEEERAAAERAIAKQAASFVTVEDLGETTFYRAEEYHQNYMNKNGRR</sequence>
<accession>A0A7S1TVN4</accession>
<dbReference type="EMBL" id="HBGJ01010993">
    <property type="protein sequence ID" value="CAD9248502.1"/>
    <property type="molecule type" value="Transcribed_RNA"/>
</dbReference>
<dbReference type="PANTHER" id="PTHR43774:SF1">
    <property type="entry name" value="PEPTIDE METHIONINE SULFOXIDE REDUCTASE MSRA 2"/>
    <property type="match status" value="1"/>
</dbReference>
<evidence type="ECO:0000256" key="4">
    <source>
        <dbReference type="ARBA" id="ARBA00030643"/>
    </source>
</evidence>
<dbReference type="AlphaFoldDB" id="A0A7S1TVN4"/>
<evidence type="ECO:0000313" key="8">
    <source>
        <dbReference type="EMBL" id="CAD9248502.1"/>
    </source>
</evidence>
<feature type="chain" id="PRO_5030555506" description="peptide-methionine (S)-S-oxide reductase" evidence="6">
    <location>
        <begin position="17"/>
        <end position="194"/>
    </location>
</feature>
<evidence type="ECO:0000256" key="6">
    <source>
        <dbReference type="SAM" id="SignalP"/>
    </source>
</evidence>
<protein>
    <recommendedName>
        <fullName evidence="2">peptide-methionine (S)-S-oxide reductase</fullName>
        <ecNumber evidence="2">1.8.4.11</ecNumber>
    </recommendedName>
    <alternativeName>
        <fullName evidence="4">Peptide-methionine (S)-S-oxide reductase</fullName>
    </alternativeName>
</protein>